<keyword evidence="2" id="KW-1185">Reference proteome</keyword>
<evidence type="ECO:0000313" key="1">
    <source>
        <dbReference type="EMBL" id="KAG8232940.1"/>
    </source>
</evidence>
<dbReference type="Gene3D" id="2.30.29.30">
    <property type="entry name" value="Pleckstrin-homology domain (PH domain)/Phosphotyrosine-binding domain (PTB)"/>
    <property type="match status" value="1"/>
</dbReference>
<dbReference type="Proteomes" id="UP000792457">
    <property type="component" value="Unassembled WGS sequence"/>
</dbReference>
<evidence type="ECO:0000313" key="2">
    <source>
        <dbReference type="Proteomes" id="UP000792457"/>
    </source>
</evidence>
<comment type="caution">
    <text evidence="1">The sequence shown here is derived from an EMBL/GenBank/DDBJ whole genome shotgun (WGS) entry which is preliminary data.</text>
</comment>
<sequence length="126" mass="14648">MESSIWMRLDNASRFLEKDSATMSYSTTPINTASSASSTSLSPALSSSIVKRGALWELEQHRGGSPWLLHNLHLISRWKHRYFLLTHDYLHCFKRDAGKISEMGQFLFKIKLVEVEKVEWTNKKRY</sequence>
<accession>A0A8K0P226</accession>
<gene>
    <name evidence="1" type="ORF">J437_LFUL014199</name>
</gene>
<dbReference type="AlphaFoldDB" id="A0A8K0P226"/>
<evidence type="ECO:0008006" key="3">
    <source>
        <dbReference type="Google" id="ProtNLM"/>
    </source>
</evidence>
<name>A0A8K0P226_LADFU</name>
<protein>
    <recommendedName>
        <fullName evidence="3">PH domain-containing protein</fullName>
    </recommendedName>
</protein>
<organism evidence="1 2">
    <name type="scientific">Ladona fulva</name>
    <name type="common">Scarce chaser dragonfly</name>
    <name type="synonym">Libellula fulva</name>
    <dbReference type="NCBI Taxonomy" id="123851"/>
    <lineage>
        <taxon>Eukaryota</taxon>
        <taxon>Metazoa</taxon>
        <taxon>Ecdysozoa</taxon>
        <taxon>Arthropoda</taxon>
        <taxon>Hexapoda</taxon>
        <taxon>Insecta</taxon>
        <taxon>Pterygota</taxon>
        <taxon>Palaeoptera</taxon>
        <taxon>Odonata</taxon>
        <taxon>Epiprocta</taxon>
        <taxon>Anisoptera</taxon>
        <taxon>Libelluloidea</taxon>
        <taxon>Libellulidae</taxon>
        <taxon>Ladona</taxon>
    </lineage>
</organism>
<reference evidence="1" key="1">
    <citation type="submission" date="2013-04" db="EMBL/GenBank/DDBJ databases">
        <authorList>
            <person name="Qu J."/>
            <person name="Murali S.C."/>
            <person name="Bandaranaike D."/>
            <person name="Bellair M."/>
            <person name="Blankenburg K."/>
            <person name="Chao H."/>
            <person name="Dinh H."/>
            <person name="Doddapaneni H."/>
            <person name="Downs B."/>
            <person name="Dugan-Rocha S."/>
            <person name="Elkadiri S."/>
            <person name="Gnanaolivu R.D."/>
            <person name="Hernandez B."/>
            <person name="Javaid M."/>
            <person name="Jayaseelan J.C."/>
            <person name="Lee S."/>
            <person name="Li M."/>
            <person name="Ming W."/>
            <person name="Munidasa M."/>
            <person name="Muniz J."/>
            <person name="Nguyen L."/>
            <person name="Ongeri F."/>
            <person name="Osuji N."/>
            <person name="Pu L.-L."/>
            <person name="Puazo M."/>
            <person name="Qu C."/>
            <person name="Quiroz J."/>
            <person name="Raj R."/>
            <person name="Weissenberger G."/>
            <person name="Xin Y."/>
            <person name="Zou X."/>
            <person name="Han Y."/>
            <person name="Richards S."/>
            <person name="Worley K."/>
            <person name="Muzny D."/>
            <person name="Gibbs R."/>
        </authorList>
    </citation>
    <scope>NUCLEOTIDE SEQUENCE</scope>
    <source>
        <strain evidence="1">Sampled in the wild</strain>
    </source>
</reference>
<proteinExistence type="predicted"/>
<dbReference type="InterPro" id="IPR011993">
    <property type="entry name" value="PH-like_dom_sf"/>
</dbReference>
<dbReference type="SUPFAM" id="SSF50729">
    <property type="entry name" value="PH domain-like"/>
    <property type="match status" value="1"/>
</dbReference>
<feature type="non-terminal residue" evidence="1">
    <location>
        <position position="126"/>
    </location>
</feature>
<dbReference type="OrthoDB" id="8196563at2759"/>
<reference evidence="1" key="2">
    <citation type="submission" date="2017-10" db="EMBL/GenBank/DDBJ databases">
        <title>Ladona fulva Genome sequencing and assembly.</title>
        <authorList>
            <person name="Murali S."/>
            <person name="Richards S."/>
            <person name="Bandaranaike D."/>
            <person name="Bellair M."/>
            <person name="Blankenburg K."/>
            <person name="Chao H."/>
            <person name="Dinh H."/>
            <person name="Doddapaneni H."/>
            <person name="Dugan-Rocha S."/>
            <person name="Elkadiri S."/>
            <person name="Gnanaolivu R."/>
            <person name="Hernandez B."/>
            <person name="Skinner E."/>
            <person name="Javaid M."/>
            <person name="Lee S."/>
            <person name="Li M."/>
            <person name="Ming W."/>
            <person name="Munidasa M."/>
            <person name="Muniz J."/>
            <person name="Nguyen L."/>
            <person name="Hughes D."/>
            <person name="Osuji N."/>
            <person name="Pu L.-L."/>
            <person name="Puazo M."/>
            <person name="Qu C."/>
            <person name="Quiroz J."/>
            <person name="Raj R."/>
            <person name="Weissenberger G."/>
            <person name="Xin Y."/>
            <person name="Zou X."/>
            <person name="Han Y."/>
            <person name="Worley K."/>
            <person name="Muzny D."/>
            <person name="Gibbs R."/>
        </authorList>
    </citation>
    <scope>NUCLEOTIDE SEQUENCE</scope>
    <source>
        <strain evidence="1">Sampled in the wild</strain>
    </source>
</reference>
<dbReference type="EMBL" id="KZ308671">
    <property type="protein sequence ID" value="KAG8232940.1"/>
    <property type="molecule type" value="Genomic_DNA"/>
</dbReference>